<proteinExistence type="inferred from homology"/>
<feature type="transmembrane region" description="Helical" evidence="7">
    <location>
        <begin position="37"/>
        <end position="65"/>
    </location>
</feature>
<feature type="region of interest" description="Disordered" evidence="8">
    <location>
        <begin position="1"/>
        <end position="29"/>
    </location>
</feature>
<evidence type="ECO:0000256" key="4">
    <source>
        <dbReference type="ARBA" id="ARBA00022692"/>
    </source>
</evidence>
<evidence type="ECO:0000256" key="8">
    <source>
        <dbReference type="SAM" id="MobiDB-lite"/>
    </source>
</evidence>
<dbReference type="Pfam" id="PF00528">
    <property type="entry name" value="BPD_transp_1"/>
    <property type="match status" value="1"/>
</dbReference>
<feature type="transmembrane region" description="Helical" evidence="7">
    <location>
        <begin position="181"/>
        <end position="204"/>
    </location>
</feature>
<evidence type="ECO:0000256" key="2">
    <source>
        <dbReference type="ARBA" id="ARBA00022448"/>
    </source>
</evidence>
<dbReference type="PANTHER" id="PTHR30193:SF37">
    <property type="entry name" value="INNER MEMBRANE ABC TRANSPORTER PERMEASE PROTEIN YCJO"/>
    <property type="match status" value="1"/>
</dbReference>
<dbReference type="Proteomes" id="UP000199183">
    <property type="component" value="Unassembled WGS sequence"/>
</dbReference>
<keyword evidence="6 7" id="KW-0472">Membrane</keyword>
<comment type="similarity">
    <text evidence="7">Belongs to the binding-protein-dependent transport system permease family.</text>
</comment>
<dbReference type="STRING" id="640635.SAMN04489806_1581"/>
<evidence type="ECO:0000313" key="11">
    <source>
        <dbReference type="Proteomes" id="UP000199183"/>
    </source>
</evidence>
<dbReference type="AlphaFoldDB" id="A0A1H4LL63"/>
<dbReference type="InterPro" id="IPR000515">
    <property type="entry name" value="MetI-like"/>
</dbReference>
<accession>A0A1H4LL63</accession>
<evidence type="ECO:0000256" key="1">
    <source>
        <dbReference type="ARBA" id="ARBA00004651"/>
    </source>
</evidence>
<feature type="transmembrane region" description="Helical" evidence="7">
    <location>
        <begin position="95"/>
        <end position="120"/>
    </location>
</feature>
<sequence length="324" mass="35023">MAGNVGTPLSPAVPRNPRAAASRPAGRRSERRRAAGAAYALLAPSLFGVVMFLVFPVLVVVWLSFHDWDMLSPARWAGLANYGEILGDPAFINSLLVTAFFVVIVIPVQTALGVLVASFLTRGLPGSGLFRVIYVLPWISAPLALGVVWKWILAPTDGLLNTIIGHRVEWLTTPALALPSVAAVVIWTNVGYVALFFMAGLLNIPEQLVDAARIDGAGPVSVFWRIKLPLLRPTMFFVLVTSVISVFQLFDQIYALTGGGPYTVTDAATLGRTDVVAMRLYSEAFVTFDMGHAGVIAVVLLVLLVAITIAQQLYFRKRTTYDLS</sequence>
<evidence type="ECO:0000256" key="3">
    <source>
        <dbReference type="ARBA" id="ARBA00022475"/>
    </source>
</evidence>
<dbReference type="InterPro" id="IPR051393">
    <property type="entry name" value="ABC_transporter_permease"/>
</dbReference>
<feature type="compositionally biased region" description="Low complexity" evidence="8">
    <location>
        <begin position="10"/>
        <end position="24"/>
    </location>
</feature>
<protein>
    <submittedName>
        <fullName evidence="10">Carbohydrate ABC transporter membrane protein 1, CUT1 family</fullName>
    </submittedName>
</protein>
<keyword evidence="11" id="KW-1185">Reference proteome</keyword>
<keyword evidence="5 7" id="KW-1133">Transmembrane helix</keyword>
<dbReference type="OrthoDB" id="145927at2"/>
<feature type="transmembrane region" description="Helical" evidence="7">
    <location>
        <begin position="290"/>
        <end position="310"/>
    </location>
</feature>
<evidence type="ECO:0000256" key="6">
    <source>
        <dbReference type="ARBA" id="ARBA00023136"/>
    </source>
</evidence>
<feature type="domain" description="ABC transmembrane type-1" evidence="9">
    <location>
        <begin position="91"/>
        <end position="311"/>
    </location>
</feature>
<dbReference type="PROSITE" id="PS50928">
    <property type="entry name" value="ABC_TM1"/>
    <property type="match status" value="1"/>
</dbReference>
<name>A0A1H4LL63_9MICO</name>
<keyword evidence="4 7" id="KW-0812">Transmembrane</keyword>
<dbReference type="SUPFAM" id="SSF161098">
    <property type="entry name" value="MetI-like"/>
    <property type="match status" value="1"/>
</dbReference>
<dbReference type="Gene3D" id="1.10.3720.10">
    <property type="entry name" value="MetI-like"/>
    <property type="match status" value="1"/>
</dbReference>
<dbReference type="GO" id="GO:0005886">
    <property type="term" value="C:plasma membrane"/>
    <property type="evidence" value="ECO:0007669"/>
    <property type="project" value="UniProtKB-SubCell"/>
</dbReference>
<evidence type="ECO:0000256" key="7">
    <source>
        <dbReference type="RuleBase" id="RU363032"/>
    </source>
</evidence>
<feature type="transmembrane region" description="Helical" evidence="7">
    <location>
        <begin position="230"/>
        <end position="250"/>
    </location>
</feature>
<dbReference type="InterPro" id="IPR035906">
    <property type="entry name" value="MetI-like_sf"/>
</dbReference>
<comment type="subcellular location">
    <subcellularLocation>
        <location evidence="1 7">Cell membrane</location>
        <topology evidence="1 7">Multi-pass membrane protein</topology>
    </subcellularLocation>
</comment>
<reference evidence="10 11" key="1">
    <citation type="submission" date="2016-10" db="EMBL/GenBank/DDBJ databases">
        <authorList>
            <person name="de Groot N.N."/>
        </authorList>
    </citation>
    <scope>NUCLEOTIDE SEQUENCE [LARGE SCALE GENOMIC DNA]</scope>
    <source>
        <strain evidence="10 11">DSM 21799</strain>
    </source>
</reference>
<gene>
    <name evidence="10" type="ORF">SAMN04489806_1581</name>
</gene>
<dbReference type="RefSeq" id="WP_091182335.1">
    <property type="nucleotide sequence ID" value="NZ_FNRY01000001.1"/>
</dbReference>
<evidence type="ECO:0000313" key="10">
    <source>
        <dbReference type="EMBL" id="SEB71374.1"/>
    </source>
</evidence>
<keyword evidence="3" id="KW-1003">Cell membrane</keyword>
<dbReference type="CDD" id="cd06261">
    <property type="entry name" value="TM_PBP2"/>
    <property type="match status" value="1"/>
</dbReference>
<dbReference type="EMBL" id="FNRY01000001">
    <property type="protein sequence ID" value="SEB71374.1"/>
    <property type="molecule type" value="Genomic_DNA"/>
</dbReference>
<dbReference type="GO" id="GO:0055085">
    <property type="term" value="P:transmembrane transport"/>
    <property type="evidence" value="ECO:0007669"/>
    <property type="project" value="InterPro"/>
</dbReference>
<feature type="transmembrane region" description="Helical" evidence="7">
    <location>
        <begin position="132"/>
        <end position="152"/>
    </location>
</feature>
<evidence type="ECO:0000259" key="9">
    <source>
        <dbReference type="PROSITE" id="PS50928"/>
    </source>
</evidence>
<organism evidence="10 11">
    <name type="scientific">Paramicrobacterium humi</name>
    <dbReference type="NCBI Taxonomy" id="640635"/>
    <lineage>
        <taxon>Bacteria</taxon>
        <taxon>Bacillati</taxon>
        <taxon>Actinomycetota</taxon>
        <taxon>Actinomycetes</taxon>
        <taxon>Micrococcales</taxon>
        <taxon>Microbacteriaceae</taxon>
        <taxon>Paramicrobacterium</taxon>
    </lineage>
</organism>
<keyword evidence="2 7" id="KW-0813">Transport</keyword>
<evidence type="ECO:0000256" key="5">
    <source>
        <dbReference type="ARBA" id="ARBA00022989"/>
    </source>
</evidence>
<dbReference type="PANTHER" id="PTHR30193">
    <property type="entry name" value="ABC TRANSPORTER PERMEASE PROTEIN"/>
    <property type="match status" value="1"/>
</dbReference>